<organism evidence="5">
    <name type="scientific">marine metagenome</name>
    <dbReference type="NCBI Taxonomy" id="408172"/>
    <lineage>
        <taxon>unclassified sequences</taxon>
        <taxon>metagenomes</taxon>
        <taxon>ecological metagenomes</taxon>
    </lineage>
</organism>
<dbReference type="Pfam" id="PF02780">
    <property type="entry name" value="Transketolase_C"/>
    <property type="match status" value="1"/>
</dbReference>
<dbReference type="Gene3D" id="3.40.50.920">
    <property type="match status" value="1"/>
</dbReference>
<dbReference type="EMBL" id="UINC01042647">
    <property type="protein sequence ID" value="SVB45565.1"/>
    <property type="molecule type" value="Genomic_DNA"/>
</dbReference>
<dbReference type="SUPFAM" id="SSF52518">
    <property type="entry name" value="Thiamin diphosphate-binding fold (THDP-binding)"/>
    <property type="match status" value="1"/>
</dbReference>
<dbReference type="Gene3D" id="3.40.50.970">
    <property type="match status" value="1"/>
</dbReference>
<dbReference type="PANTHER" id="PTHR43257">
    <property type="entry name" value="PYRUVATE DEHYDROGENASE E1 COMPONENT BETA SUBUNIT"/>
    <property type="match status" value="1"/>
</dbReference>
<dbReference type="Pfam" id="PF02779">
    <property type="entry name" value="Transket_pyr"/>
    <property type="match status" value="1"/>
</dbReference>
<sequence length="324" mass="35237">MAETTYREALRLALTESMRSDPSIIILGEEVGKYGGAYGVTKGMLEEFGDARIRDTPISEEVIVGAAVGAAMTGLRPVAELMYIDFVTLAMDQLVNQAAKIRYMFGGQIGVPMVLRSQGGTGRSGAAQHSQSLEAWMMHTPGLHLAMPSTVTDAYHLLKHSLTLNDPVGFLEHKGLYTLKGTLEPDKALPWGKAEVRRQGGDCTLVSYSRMIHLCMDAAETLSKEGISVEVIDLRTLHPLDMQTVSESVSRTGRAMVVTEDCLTAGVSAELSARIMEEAFDFLEEPVVRLSGEDIPIPVSPQLEQGSVPGVERIMSTVKMLLRR</sequence>
<dbReference type="NCBIfam" id="NF006667">
    <property type="entry name" value="PRK09212.1"/>
    <property type="match status" value="1"/>
</dbReference>
<keyword evidence="3" id="KW-0786">Thiamine pyrophosphate</keyword>
<evidence type="ECO:0000256" key="3">
    <source>
        <dbReference type="ARBA" id="ARBA00023052"/>
    </source>
</evidence>
<evidence type="ECO:0000256" key="1">
    <source>
        <dbReference type="ARBA" id="ARBA00001964"/>
    </source>
</evidence>
<evidence type="ECO:0000313" key="5">
    <source>
        <dbReference type="EMBL" id="SVB45565.1"/>
    </source>
</evidence>
<evidence type="ECO:0000259" key="4">
    <source>
        <dbReference type="SMART" id="SM00861"/>
    </source>
</evidence>
<dbReference type="PANTHER" id="PTHR43257:SF2">
    <property type="entry name" value="PYRUVATE DEHYDROGENASE E1 COMPONENT SUBUNIT BETA"/>
    <property type="match status" value="1"/>
</dbReference>
<dbReference type="SMART" id="SM00861">
    <property type="entry name" value="Transket_pyr"/>
    <property type="match status" value="1"/>
</dbReference>
<feature type="domain" description="Transketolase-like pyrimidine-binding" evidence="4">
    <location>
        <begin position="4"/>
        <end position="179"/>
    </location>
</feature>
<keyword evidence="2" id="KW-0560">Oxidoreductase</keyword>
<dbReference type="InterPro" id="IPR029061">
    <property type="entry name" value="THDP-binding"/>
</dbReference>
<dbReference type="CDD" id="cd07036">
    <property type="entry name" value="TPP_PYR_E1-PDHc-beta_like"/>
    <property type="match status" value="1"/>
</dbReference>
<dbReference type="InterPro" id="IPR033248">
    <property type="entry name" value="Transketolase_C"/>
</dbReference>
<reference evidence="5" key="1">
    <citation type="submission" date="2018-05" db="EMBL/GenBank/DDBJ databases">
        <authorList>
            <person name="Lanie J.A."/>
            <person name="Ng W.-L."/>
            <person name="Kazmierczak K.M."/>
            <person name="Andrzejewski T.M."/>
            <person name="Davidsen T.M."/>
            <person name="Wayne K.J."/>
            <person name="Tettelin H."/>
            <person name="Glass J.I."/>
            <person name="Rusch D."/>
            <person name="Podicherti R."/>
            <person name="Tsui H.-C.T."/>
            <person name="Winkler M.E."/>
        </authorList>
    </citation>
    <scope>NUCLEOTIDE SEQUENCE</scope>
</reference>
<dbReference type="AlphaFoldDB" id="A0A382E546"/>
<protein>
    <recommendedName>
        <fullName evidence="4">Transketolase-like pyrimidine-binding domain-containing protein</fullName>
    </recommendedName>
</protein>
<evidence type="ECO:0000256" key="2">
    <source>
        <dbReference type="ARBA" id="ARBA00023002"/>
    </source>
</evidence>
<accession>A0A382E546</accession>
<dbReference type="FunFam" id="3.40.50.920:FF:000001">
    <property type="entry name" value="Pyruvate dehydrogenase E1 beta subunit"/>
    <property type="match status" value="1"/>
</dbReference>
<gene>
    <name evidence="5" type="ORF">METZ01_LOCUS198419</name>
</gene>
<proteinExistence type="predicted"/>
<dbReference type="InterPro" id="IPR005475">
    <property type="entry name" value="Transketolase-like_Pyr-bd"/>
</dbReference>
<name>A0A382E546_9ZZZZ</name>
<dbReference type="InterPro" id="IPR009014">
    <property type="entry name" value="Transketo_C/PFOR_II"/>
</dbReference>
<dbReference type="SUPFAM" id="SSF52922">
    <property type="entry name" value="TK C-terminal domain-like"/>
    <property type="match status" value="1"/>
</dbReference>
<dbReference type="GO" id="GO:0016491">
    <property type="term" value="F:oxidoreductase activity"/>
    <property type="evidence" value="ECO:0007669"/>
    <property type="project" value="UniProtKB-KW"/>
</dbReference>
<comment type="cofactor">
    <cofactor evidence="1">
        <name>thiamine diphosphate</name>
        <dbReference type="ChEBI" id="CHEBI:58937"/>
    </cofactor>
</comment>
<dbReference type="FunFam" id="3.40.50.970:FF:000001">
    <property type="entry name" value="Pyruvate dehydrogenase E1 beta subunit"/>
    <property type="match status" value="1"/>
</dbReference>